<reference evidence="5 7" key="1">
    <citation type="submission" date="2015-07" db="EMBL/GenBank/DDBJ databases">
        <title>A draft genome sequence of Mycobacterium wolinskyi.</title>
        <authorList>
            <person name="de Man T.J."/>
            <person name="Perry K.A."/>
            <person name="Coulliette A.D."/>
            <person name="Jensen B."/>
            <person name="Toney N.C."/>
            <person name="Limbago B.M."/>
            <person name="Noble-Wang J."/>
        </authorList>
    </citation>
    <scope>NUCLEOTIDE SEQUENCE [LARGE SCALE GENOMIC DNA]</scope>
    <source>
        <strain evidence="5 7">CDC_01</strain>
    </source>
</reference>
<dbReference type="RefSeq" id="WP_067851287.1">
    <property type="nucleotide sequence ID" value="NZ_JACKUA010000038.1"/>
</dbReference>
<evidence type="ECO:0000256" key="2">
    <source>
        <dbReference type="ARBA" id="ARBA00022857"/>
    </source>
</evidence>
<keyword evidence="3" id="KW-0560">Oxidoreductase</keyword>
<dbReference type="Proteomes" id="UP000070612">
    <property type="component" value="Unassembled WGS sequence"/>
</dbReference>
<dbReference type="AlphaFoldDB" id="A0A132PKZ4"/>
<evidence type="ECO:0000256" key="1">
    <source>
        <dbReference type="ARBA" id="ARBA00005104"/>
    </source>
</evidence>
<evidence type="ECO:0000259" key="4">
    <source>
        <dbReference type="Pfam" id="PF01872"/>
    </source>
</evidence>
<evidence type="ECO:0000313" key="7">
    <source>
        <dbReference type="Proteomes" id="UP000070612"/>
    </source>
</evidence>
<evidence type="ECO:0000313" key="6">
    <source>
        <dbReference type="EMBL" id="ORX18756.1"/>
    </source>
</evidence>
<dbReference type="InterPro" id="IPR024072">
    <property type="entry name" value="DHFR-like_dom_sf"/>
</dbReference>
<evidence type="ECO:0000313" key="8">
    <source>
        <dbReference type="Proteomes" id="UP000193964"/>
    </source>
</evidence>
<feature type="domain" description="Bacterial bifunctional deaminase-reductase C-terminal" evidence="4">
    <location>
        <begin position="38"/>
        <end position="249"/>
    </location>
</feature>
<dbReference type="NCBIfam" id="NF010665">
    <property type="entry name" value="PRK14059.1-4"/>
    <property type="match status" value="1"/>
</dbReference>
<comment type="caution">
    <text evidence="5">The sequence shown here is derived from an EMBL/GenBank/DDBJ whole genome shotgun (WGS) entry which is preliminary data.</text>
</comment>
<dbReference type="PANTHER" id="PTHR38011">
    <property type="entry name" value="DIHYDROFOLATE REDUCTASE FAMILY PROTEIN (AFU_ORTHOLOGUE AFUA_8G06820)"/>
    <property type="match status" value="1"/>
</dbReference>
<dbReference type="Gene3D" id="3.40.430.10">
    <property type="entry name" value="Dihydrofolate Reductase, subunit A"/>
    <property type="match status" value="1"/>
</dbReference>
<dbReference type="InterPro" id="IPR050765">
    <property type="entry name" value="Riboflavin_Biosynth_HTPR"/>
</dbReference>
<keyword evidence="2" id="KW-0521">NADP</keyword>
<gene>
    <name evidence="5" type="ORF">AFM11_18175</name>
    <name evidence="6" type="ORF">AWC31_12245</name>
</gene>
<dbReference type="PANTHER" id="PTHR38011:SF7">
    <property type="entry name" value="2,5-DIAMINO-6-RIBOSYLAMINO-4(3H)-PYRIMIDINONE 5'-PHOSPHATE REDUCTASE"/>
    <property type="match status" value="1"/>
</dbReference>
<proteinExistence type="predicted"/>
<dbReference type="Pfam" id="PF01872">
    <property type="entry name" value="RibD_C"/>
    <property type="match status" value="1"/>
</dbReference>
<organism evidence="5 7">
    <name type="scientific">Mycolicibacterium wolinskyi</name>
    <dbReference type="NCBI Taxonomy" id="59750"/>
    <lineage>
        <taxon>Bacteria</taxon>
        <taxon>Bacillati</taxon>
        <taxon>Actinomycetota</taxon>
        <taxon>Actinomycetes</taxon>
        <taxon>Mycobacteriales</taxon>
        <taxon>Mycobacteriaceae</taxon>
        <taxon>Mycolicibacterium</taxon>
    </lineage>
</organism>
<dbReference type="EMBL" id="LQQA01000004">
    <property type="protein sequence ID" value="ORX18756.1"/>
    <property type="molecule type" value="Genomic_DNA"/>
</dbReference>
<evidence type="ECO:0000313" key="5">
    <source>
        <dbReference type="EMBL" id="KWX22857.1"/>
    </source>
</evidence>
<keyword evidence="7" id="KW-1185">Reference proteome</keyword>
<protein>
    <recommendedName>
        <fullName evidence="4">Bacterial bifunctional deaminase-reductase C-terminal domain-containing protein</fullName>
    </recommendedName>
</protein>
<dbReference type="InterPro" id="IPR002734">
    <property type="entry name" value="RibDG_C"/>
</dbReference>
<sequence length="256" mass="27326">MSDDAAGTQLTVLGAVDSAADDRLRDFYAYPDNLQRCWVRGNMIASLDGGATDDGKAGGLAGAGDRAVFNLMRDAADVILVGAATVRIENYSGAQLSVEQRQARQRRGQSEVPPIAVVTASADLDHEAKFFTRTEVAPLILTAANTVADARRRLGAVAEVIDASGSDPGRVDPATALRVLAERKLLRVLTEGGPQLLSLLIEEDLLDELCLTMAPVLVGGVARRIATGPGQTHTRMRPAHLLTDDEGYLYTRYVRS</sequence>
<dbReference type="GO" id="GO:0009231">
    <property type="term" value="P:riboflavin biosynthetic process"/>
    <property type="evidence" value="ECO:0007669"/>
    <property type="project" value="InterPro"/>
</dbReference>
<dbReference type="PATRIC" id="fig|59750.3.peg.992"/>
<dbReference type="EMBL" id="LGTW01000011">
    <property type="protein sequence ID" value="KWX22857.1"/>
    <property type="molecule type" value="Genomic_DNA"/>
</dbReference>
<dbReference type="Proteomes" id="UP000193964">
    <property type="component" value="Unassembled WGS sequence"/>
</dbReference>
<comment type="pathway">
    <text evidence="1">Cofactor biosynthesis; riboflavin biosynthesis.</text>
</comment>
<dbReference type="NCBIfam" id="NF010664">
    <property type="entry name" value="PRK14059.1-2"/>
    <property type="match status" value="1"/>
</dbReference>
<accession>A0A132PKZ4</accession>
<dbReference type="OrthoDB" id="5243299at2"/>
<reference evidence="6 8" key="2">
    <citation type="submission" date="2016-01" db="EMBL/GenBank/DDBJ databases">
        <title>The new phylogeny of the genus Mycobacterium.</title>
        <authorList>
            <person name="Tarcisio F."/>
            <person name="Conor M."/>
            <person name="Antonella G."/>
            <person name="Elisabetta G."/>
            <person name="Giulia F.S."/>
            <person name="Sara T."/>
            <person name="Anna F."/>
            <person name="Clotilde B."/>
            <person name="Roberto B."/>
            <person name="Veronica D.S."/>
            <person name="Fabio R."/>
            <person name="Monica P."/>
            <person name="Olivier J."/>
            <person name="Enrico T."/>
            <person name="Nicola S."/>
        </authorList>
    </citation>
    <scope>NUCLEOTIDE SEQUENCE [LARGE SCALE GENOMIC DNA]</scope>
    <source>
        <strain evidence="6 8">ATCC 700010</strain>
    </source>
</reference>
<name>A0A132PKZ4_9MYCO</name>
<dbReference type="SUPFAM" id="SSF53597">
    <property type="entry name" value="Dihydrofolate reductase-like"/>
    <property type="match status" value="1"/>
</dbReference>
<dbReference type="GO" id="GO:0008703">
    <property type="term" value="F:5-amino-6-(5-phosphoribosylamino)uracil reductase activity"/>
    <property type="evidence" value="ECO:0007669"/>
    <property type="project" value="InterPro"/>
</dbReference>
<dbReference type="STRING" id="59750.AWC31_12245"/>
<evidence type="ECO:0000256" key="3">
    <source>
        <dbReference type="ARBA" id="ARBA00023002"/>
    </source>
</evidence>